<evidence type="ECO:0000313" key="13">
    <source>
        <dbReference type="EMBL" id="KAF6137547.1"/>
    </source>
</evidence>
<gene>
    <name evidence="13" type="ORF">GIB67_031826</name>
</gene>
<dbReference type="EMBL" id="JACGCM010002647">
    <property type="protein sequence ID" value="KAF6137547.1"/>
    <property type="molecule type" value="Genomic_DNA"/>
</dbReference>
<comment type="catalytic activity">
    <reaction evidence="1">
        <text>2 a phenolic donor + H2O2 = 2 a phenolic radical donor + 2 H2O</text>
        <dbReference type="Rhea" id="RHEA:56136"/>
        <dbReference type="ChEBI" id="CHEBI:15377"/>
        <dbReference type="ChEBI" id="CHEBI:16240"/>
        <dbReference type="ChEBI" id="CHEBI:139520"/>
        <dbReference type="ChEBI" id="CHEBI:139521"/>
        <dbReference type="EC" id="1.11.1.7"/>
    </reaction>
</comment>
<evidence type="ECO:0000256" key="1">
    <source>
        <dbReference type="ARBA" id="ARBA00000189"/>
    </source>
</evidence>
<evidence type="ECO:0000256" key="7">
    <source>
        <dbReference type="ARBA" id="ARBA00023004"/>
    </source>
</evidence>
<comment type="cofactor">
    <cofactor evidence="2">
        <name>heme b</name>
        <dbReference type="ChEBI" id="CHEBI:60344"/>
    </cofactor>
</comment>
<evidence type="ECO:0000313" key="14">
    <source>
        <dbReference type="Proteomes" id="UP000541444"/>
    </source>
</evidence>
<keyword evidence="9" id="KW-1015">Disulfide bond</keyword>
<dbReference type="GO" id="GO:0006979">
    <property type="term" value="P:response to oxidative stress"/>
    <property type="evidence" value="ECO:0007669"/>
    <property type="project" value="InterPro"/>
</dbReference>
<dbReference type="GO" id="GO:0140825">
    <property type="term" value="F:lactoperoxidase activity"/>
    <property type="evidence" value="ECO:0007669"/>
    <property type="project" value="UniProtKB-EC"/>
</dbReference>
<dbReference type="Proteomes" id="UP000541444">
    <property type="component" value="Unassembled WGS sequence"/>
</dbReference>
<feature type="disulfide bond" evidence="9">
    <location>
        <begin position="59"/>
        <end position="85"/>
    </location>
</feature>
<evidence type="ECO:0000256" key="10">
    <source>
        <dbReference type="RuleBase" id="RU004241"/>
    </source>
</evidence>
<feature type="region of interest" description="Disordered" evidence="11">
    <location>
        <begin position="85"/>
        <end position="116"/>
    </location>
</feature>
<evidence type="ECO:0000256" key="4">
    <source>
        <dbReference type="ARBA" id="ARBA00022617"/>
    </source>
</evidence>
<dbReference type="Pfam" id="PF00141">
    <property type="entry name" value="peroxidase"/>
    <property type="match status" value="1"/>
</dbReference>
<dbReference type="GO" id="GO:0046872">
    <property type="term" value="F:metal ion binding"/>
    <property type="evidence" value="ECO:0007669"/>
    <property type="project" value="UniProtKB-KW"/>
</dbReference>
<evidence type="ECO:0000256" key="3">
    <source>
        <dbReference type="ARBA" id="ARBA00022559"/>
    </source>
</evidence>
<keyword evidence="6" id="KW-0560">Oxidoreductase</keyword>
<evidence type="ECO:0000256" key="8">
    <source>
        <dbReference type="PIRSR" id="PIRSR600823-3"/>
    </source>
</evidence>
<organism evidence="13 14">
    <name type="scientific">Kingdonia uniflora</name>
    <dbReference type="NCBI Taxonomy" id="39325"/>
    <lineage>
        <taxon>Eukaryota</taxon>
        <taxon>Viridiplantae</taxon>
        <taxon>Streptophyta</taxon>
        <taxon>Embryophyta</taxon>
        <taxon>Tracheophyta</taxon>
        <taxon>Spermatophyta</taxon>
        <taxon>Magnoliopsida</taxon>
        <taxon>Ranunculales</taxon>
        <taxon>Circaeasteraceae</taxon>
        <taxon>Kingdonia</taxon>
    </lineage>
</organism>
<proteinExistence type="inferred from homology"/>
<comment type="similarity">
    <text evidence="10">Belongs to the peroxidase family.</text>
</comment>
<evidence type="ECO:0000259" key="12">
    <source>
        <dbReference type="PROSITE" id="PS50873"/>
    </source>
</evidence>
<comment type="cofactor">
    <cofactor evidence="8">
        <name>Ca(2+)</name>
        <dbReference type="ChEBI" id="CHEBI:29108"/>
    </cofactor>
    <text evidence="8">Binds 2 calcium ions per subunit.</text>
</comment>
<keyword evidence="14" id="KW-1185">Reference proteome</keyword>
<keyword evidence="8" id="KW-0106">Calcium</keyword>
<comment type="caution">
    <text evidence="13">The sequence shown here is derived from an EMBL/GenBank/DDBJ whole genome shotgun (WGS) entry which is preliminary data.</text>
</comment>
<dbReference type="GO" id="GO:0020037">
    <property type="term" value="F:heme binding"/>
    <property type="evidence" value="ECO:0007669"/>
    <property type="project" value="InterPro"/>
</dbReference>
<keyword evidence="4" id="KW-0349">Heme</keyword>
<keyword evidence="3" id="KW-0575">Peroxidase</keyword>
<dbReference type="PROSITE" id="PS50873">
    <property type="entry name" value="PEROXIDASE_4"/>
    <property type="match status" value="1"/>
</dbReference>
<evidence type="ECO:0000256" key="5">
    <source>
        <dbReference type="ARBA" id="ARBA00022723"/>
    </source>
</evidence>
<dbReference type="InterPro" id="IPR000823">
    <property type="entry name" value="Peroxidase_pln"/>
</dbReference>
<dbReference type="AlphaFoldDB" id="A0A7J7L4M2"/>
<evidence type="ECO:0000256" key="11">
    <source>
        <dbReference type="SAM" id="MobiDB-lite"/>
    </source>
</evidence>
<dbReference type="PANTHER" id="PTHR31517:SF88">
    <property type="entry name" value="PEROXIDASE 41"/>
    <property type="match status" value="1"/>
</dbReference>
<dbReference type="Gene3D" id="1.10.420.10">
    <property type="entry name" value="Peroxidase, domain 2"/>
    <property type="match status" value="1"/>
</dbReference>
<dbReference type="InterPro" id="IPR002016">
    <property type="entry name" value="Haem_peroxidase"/>
</dbReference>
<reference evidence="13 14" key="1">
    <citation type="journal article" date="2020" name="IScience">
        <title>Genome Sequencing of the Endangered Kingdonia uniflora (Circaeasteraceae, Ranunculales) Reveals Potential Mechanisms of Evolutionary Specialization.</title>
        <authorList>
            <person name="Sun Y."/>
            <person name="Deng T."/>
            <person name="Zhang A."/>
            <person name="Moore M.J."/>
            <person name="Landis J.B."/>
            <person name="Lin N."/>
            <person name="Zhang H."/>
            <person name="Zhang X."/>
            <person name="Huang J."/>
            <person name="Zhang X."/>
            <person name="Sun H."/>
            <person name="Wang H."/>
        </authorList>
    </citation>
    <scope>NUCLEOTIDE SEQUENCE [LARGE SCALE GENOMIC DNA]</scope>
    <source>
        <strain evidence="13">TB1705</strain>
        <tissue evidence="13">Leaf</tissue>
    </source>
</reference>
<dbReference type="PANTHER" id="PTHR31517">
    <property type="match status" value="1"/>
</dbReference>
<protein>
    <recommendedName>
        <fullName evidence="12">Plant heme peroxidase family profile domain-containing protein</fullName>
    </recommendedName>
</protein>
<feature type="binding site" evidence="8">
    <location>
        <position position="121"/>
    </location>
    <ligand>
        <name>Ca(2+)</name>
        <dbReference type="ChEBI" id="CHEBI:29108"/>
        <label>2</label>
    </ligand>
</feature>
<evidence type="ECO:0000256" key="9">
    <source>
        <dbReference type="PIRSR" id="PIRSR600823-5"/>
    </source>
</evidence>
<dbReference type="PRINTS" id="PR00461">
    <property type="entry name" value="PLPEROXIDASE"/>
</dbReference>
<feature type="compositionally biased region" description="Polar residues" evidence="11">
    <location>
        <begin position="106"/>
        <end position="116"/>
    </location>
</feature>
<dbReference type="SUPFAM" id="SSF48113">
    <property type="entry name" value="Heme-dependent peroxidases"/>
    <property type="match status" value="1"/>
</dbReference>
<dbReference type="InterPro" id="IPR010255">
    <property type="entry name" value="Haem_peroxidase_sf"/>
</dbReference>
<evidence type="ECO:0000256" key="2">
    <source>
        <dbReference type="ARBA" id="ARBA00001970"/>
    </source>
</evidence>
<feature type="domain" description="Plant heme peroxidase family profile" evidence="12">
    <location>
        <begin position="1"/>
        <end position="193"/>
    </location>
</feature>
<sequence>MFEMQAGGPFYPVCAGRADSTASHYKSVSSLRVIFRKFSVEEFNARVAISLIAYSIGDCLYNFSGTGKPDGSISAESLVEMRKICKQEEESHSSPTPSPSASPSENTQDQETAVQSRQRFDSHYYQNVMDNKGAVVSDQTLKDGGVTEAVVRAYALDMFVFHRDFARSMIKMSGLLGNSEFRGPVRISCSKLFSSATI</sequence>
<evidence type="ECO:0000256" key="6">
    <source>
        <dbReference type="ARBA" id="ARBA00023002"/>
    </source>
</evidence>
<name>A0A7J7L4M2_9MAGN</name>
<keyword evidence="5 8" id="KW-0479">Metal-binding</keyword>
<accession>A0A7J7L4M2</accession>
<feature type="compositionally biased region" description="Low complexity" evidence="11">
    <location>
        <begin position="93"/>
        <end position="105"/>
    </location>
</feature>
<keyword evidence="7" id="KW-0408">Iron</keyword>
<dbReference type="OrthoDB" id="2113341at2759"/>